<feature type="region of interest" description="Disordered" evidence="1">
    <location>
        <begin position="1"/>
        <end position="39"/>
    </location>
</feature>
<reference evidence="3" key="1">
    <citation type="journal article" date="2011" name="PLoS Genet.">
        <title>Genomic analysis of the necrotrophic fungal pathogens Sclerotinia sclerotiorum and Botrytis cinerea.</title>
        <authorList>
            <person name="Amselem J."/>
            <person name="Cuomo C.A."/>
            <person name="van Kan J.A."/>
            <person name="Viaud M."/>
            <person name="Benito E.P."/>
            <person name="Couloux A."/>
            <person name="Coutinho P.M."/>
            <person name="de Vries R.P."/>
            <person name="Dyer P.S."/>
            <person name="Fillinger S."/>
            <person name="Fournier E."/>
            <person name="Gout L."/>
            <person name="Hahn M."/>
            <person name="Kohn L."/>
            <person name="Lapalu N."/>
            <person name="Plummer K.M."/>
            <person name="Pradier J.M."/>
            <person name="Quevillon E."/>
            <person name="Sharon A."/>
            <person name="Simon A."/>
            <person name="ten Have A."/>
            <person name="Tudzynski B."/>
            <person name="Tudzynski P."/>
            <person name="Wincker P."/>
            <person name="Andrew M."/>
            <person name="Anthouard V."/>
            <person name="Beever R.E."/>
            <person name="Beffa R."/>
            <person name="Benoit I."/>
            <person name="Bouzid O."/>
            <person name="Brault B."/>
            <person name="Chen Z."/>
            <person name="Choquer M."/>
            <person name="Collemare J."/>
            <person name="Cotton P."/>
            <person name="Danchin E.G."/>
            <person name="Da Silva C."/>
            <person name="Gautier A."/>
            <person name="Giraud C."/>
            <person name="Giraud T."/>
            <person name="Gonzalez C."/>
            <person name="Grossetete S."/>
            <person name="Guldener U."/>
            <person name="Henrissat B."/>
            <person name="Howlett B.J."/>
            <person name="Kodira C."/>
            <person name="Kretschmer M."/>
            <person name="Lappartient A."/>
            <person name="Leroch M."/>
            <person name="Levis C."/>
            <person name="Mauceli E."/>
            <person name="Neuveglise C."/>
            <person name="Oeser B."/>
            <person name="Pearson M."/>
            <person name="Poulain J."/>
            <person name="Poussereau N."/>
            <person name="Quesneville H."/>
            <person name="Rascle C."/>
            <person name="Schumacher J."/>
            <person name="Segurens B."/>
            <person name="Sexton A."/>
            <person name="Silva E."/>
            <person name="Sirven C."/>
            <person name="Soanes D.M."/>
            <person name="Talbot N.J."/>
            <person name="Templeton M."/>
            <person name="Yandava C."/>
            <person name="Yarden O."/>
            <person name="Zeng Q."/>
            <person name="Rollins J.A."/>
            <person name="Lebrun M.H."/>
            <person name="Dickman M."/>
        </authorList>
    </citation>
    <scope>NUCLEOTIDE SEQUENCE [LARGE SCALE GENOMIC DNA]</scope>
    <source>
        <strain evidence="3">T4</strain>
    </source>
</reference>
<name>G2XSX0_BOTF4</name>
<proteinExistence type="predicted"/>
<dbReference type="HOGENOM" id="CLU_2621731_0_0_1"/>
<dbReference type="Proteomes" id="UP000008177">
    <property type="component" value="Unplaced contigs"/>
</dbReference>
<sequence length="78" mass="8805">MGVPSEAPASIEAETSPTRKPQIHTDRERFRESEVGGGTNGRITMLFVAYNDARSFKYVQPNSHDWLSPLWGKVIVMR</sequence>
<evidence type="ECO:0000313" key="3">
    <source>
        <dbReference type="Proteomes" id="UP000008177"/>
    </source>
</evidence>
<feature type="compositionally biased region" description="Basic and acidic residues" evidence="1">
    <location>
        <begin position="23"/>
        <end position="34"/>
    </location>
</feature>
<evidence type="ECO:0000256" key="1">
    <source>
        <dbReference type="SAM" id="MobiDB-lite"/>
    </source>
</evidence>
<dbReference type="InParanoid" id="G2XSX0"/>
<evidence type="ECO:0000313" key="2">
    <source>
        <dbReference type="EMBL" id="CCD43684.1"/>
    </source>
</evidence>
<gene>
    <name evidence="2" type="ORF">BofuT4_uP063530.1</name>
</gene>
<protein>
    <submittedName>
        <fullName evidence="2">Uncharacterized protein</fullName>
    </submittedName>
</protein>
<organism evidence="2 3">
    <name type="scientific">Botryotinia fuckeliana (strain T4)</name>
    <name type="common">Noble rot fungus</name>
    <name type="synonym">Botrytis cinerea</name>
    <dbReference type="NCBI Taxonomy" id="999810"/>
    <lineage>
        <taxon>Eukaryota</taxon>
        <taxon>Fungi</taxon>
        <taxon>Dikarya</taxon>
        <taxon>Ascomycota</taxon>
        <taxon>Pezizomycotina</taxon>
        <taxon>Leotiomycetes</taxon>
        <taxon>Helotiales</taxon>
        <taxon>Sclerotiniaceae</taxon>
        <taxon>Botrytis</taxon>
    </lineage>
</organism>
<dbReference type="EMBL" id="FQ790263">
    <property type="protein sequence ID" value="CCD43684.1"/>
    <property type="molecule type" value="Genomic_DNA"/>
</dbReference>
<dbReference type="AlphaFoldDB" id="G2XSX0"/>
<accession>G2XSX0</accession>